<dbReference type="Pfam" id="PF01638">
    <property type="entry name" value="HxlR"/>
    <property type="match status" value="1"/>
</dbReference>
<dbReference type="Proteomes" id="UP000287527">
    <property type="component" value="Unassembled WGS sequence"/>
</dbReference>
<keyword evidence="3" id="KW-0804">Transcription</keyword>
<keyword evidence="1" id="KW-0805">Transcription regulation</keyword>
<dbReference type="AlphaFoldDB" id="A0A3S3QD83"/>
<proteinExistence type="predicted"/>
<name>A0A3S3QD83_9FLAO</name>
<evidence type="ECO:0000256" key="3">
    <source>
        <dbReference type="ARBA" id="ARBA00023163"/>
    </source>
</evidence>
<feature type="domain" description="HTH hxlR-type" evidence="4">
    <location>
        <begin position="25"/>
        <end position="124"/>
    </location>
</feature>
<dbReference type="GO" id="GO:0003677">
    <property type="term" value="F:DNA binding"/>
    <property type="evidence" value="ECO:0007669"/>
    <property type="project" value="UniProtKB-KW"/>
</dbReference>
<keyword evidence="2" id="KW-0238">DNA-binding</keyword>
<dbReference type="PANTHER" id="PTHR33204:SF29">
    <property type="entry name" value="TRANSCRIPTIONAL REGULATOR"/>
    <property type="match status" value="1"/>
</dbReference>
<evidence type="ECO:0000313" key="5">
    <source>
        <dbReference type="EMBL" id="RWX00418.1"/>
    </source>
</evidence>
<dbReference type="RefSeq" id="WP_128389647.1">
    <property type="nucleotide sequence ID" value="NZ_SBII01000005.1"/>
</dbReference>
<gene>
    <name evidence="5" type="ORF">EPI11_09065</name>
</gene>
<dbReference type="InterPro" id="IPR002577">
    <property type="entry name" value="HTH_HxlR"/>
</dbReference>
<dbReference type="InterPro" id="IPR036390">
    <property type="entry name" value="WH_DNA-bd_sf"/>
</dbReference>
<dbReference type="PROSITE" id="PS51118">
    <property type="entry name" value="HTH_HXLR"/>
    <property type="match status" value="1"/>
</dbReference>
<comment type="caution">
    <text evidence="5">The sequence shown here is derived from an EMBL/GenBank/DDBJ whole genome shotgun (WGS) entry which is preliminary data.</text>
</comment>
<dbReference type="InterPro" id="IPR036388">
    <property type="entry name" value="WH-like_DNA-bd_sf"/>
</dbReference>
<organism evidence="5 6">
    <name type="scientific">Flavobacterium cerinum</name>
    <dbReference type="NCBI Taxonomy" id="2502784"/>
    <lineage>
        <taxon>Bacteria</taxon>
        <taxon>Pseudomonadati</taxon>
        <taxon>Bacteroidota</taxon>
        <taxon>Flavobacteriia</taxon>
        <taxon>Flavobacteriales</taxon>
        <taxon>Flavobacteriaceae</taxon>
        <taxon>Flavobacterium</taxon>
    </lineage>
</organism>
<evidence type="ECO:0000313" key="6">
    <source>
        <dbReference type="Proteomes" id="UP000287527"/>
    </source>
</evidence>
<dbReference type="SUPFAM" id="SSF46785">
    <property type="entry name" value="Winged helix' DNA-binding domain"/>
    <property type="match status" value="1"/>
</dbReference>
<dbReference type="EMBL" id="SBII01000005">
    <property type="protein sequence ID" value="RWX00418.1"/>
    <property type="molecule type" value="Genomic_DNA"/>
</dbReference>
<dbReference type="PANTHER" id="PTHR33204">
    <property type="entry name" value="TRANSCRIPTIONAL REGULATOR, MARR FAMILY"/>
    <property type="match status" value="1"/>
</dbReference>
<evidence type="ECO:0000259" key="4">
    <source>
        <dbReference type="PROSITE" id="PS51118"/>
    </source>
</evidence>
<dbReference type="Gene3D" id="1.10.10.10">
    <property type="entry name" value="Winged helix-like DNA-binding domain superfamily/Winged helix DNA-binding domain"/>
    <property type="match status" value="1"/>
</dbReference>
<evidence type="ECO:0000256" key="1">
    <source>
        <dbReference type="ARBA" id="ARBA00023015"/>
    </source>
</evidence>
<sequence length="125" mass="14767">MENNTNSDYQSIANEEILEIYENNFPLKNVFKIISGKWKTPLIYAISHECPKRFGELKRKMEDVTQTTLTIQLRELERDGIISREVFAESPPRVEYKLTEQGIKLLPVLKMLNNWWDEYNESKKG</sequence>
<evidence type="ECO:0000256" key="2">
    <source>
        <dbReference type="ARBA" id="ARBA00023125"/>
    </source>
</evidence>
<protein>
    <submittedName>
        <fullName evidence="5">Transcriptional regulator</fullName>
    </submittedName>
</protein>
<keyword evidence="6" id="KW-1185">Reference proteome</keyword>
<accession>A0A3S3QD83</accession>
<reference evidence="5 6" key="1">
    <citation type="submission" date="2019-01" db="EMBL/GenBank/DDBJ databases">
        <title>Flavobacterium sp. nov.,isolated from freshwater.</title>
        <authorList>
            <person name="Zhang R."/>
            <person name="Du Z.-J."/>
        </authorList>
    </citation>
    <scope>NUCLEOTIDE SEQUENCE [LARGE SCALE GENOMIC DNA]</scope>
    <source>
        <strain evidence="5 6">1E403</strain>
    </source>
</reference>
<dbReference type="OrthoDB" id="9797599at2"/>